<protein>
    <submittedName>
        <fullName evidence="2">Uncharacterized protein</fullName>
    </submittedName>
</protein>
<comment type="caution">
    <text evidence="2">The sequence shown here is derived from an EMBL/GenBank/DDBJ whole genome shotgun (WGS) entry which is preliminary data.</text>
</comment>
<feature type="compositionally biased region" description="Basic residues" evidence="1">
    <location>
        <begin position="9"/>
        <end position="20"/>
    </location>
</feature>
<name>A0A2S4L2I6_9HYPO</name>
<evidence type="ECO:0000313" key="2">
    <source>
        <dbReference type="EMBL" id="POR36658.1"/>
    </source>
</evidence>
<reference evidence="2 3" key="1">
    <citation type="submission" date="2018-01" db="EMBL/GenBank/DDBJ databases">
        <title>Harnessing the power of phylogenomics to disentangle the directionality and signatures of interkingdom host jumping in the parasitic fungal genus Tolypocladium.</title>
        <authorList>
            <person name="Quandt C.A."/>
            <person name="Patterson W."/>
            <person name="Spatafora J.W."/>
        </authorList>
    </citation>
    <scope>NUCLEOTIDE SEQUENCE [LARGE SCALE GENOMIC DNA]</scope>
    <source>
        <strain evidence="2 3">NRBC 100945</strain>
    </source>
</reference>
<feature type="compositionally biased region" description="Basic and acidic residues" evidence="1">
    <location>
        <begin position="63"/>
        <end position="77"/>
    </location>
</feature>
<dbReference type="InterPro" id="IPR053029">
    <property type="entry name" value="RNA_pol_I-specific_init_factor"/>
</dbReference>
<sequence>MANSDPTSRPHRKTGKRKRAPSTDAVGSSWSLAPSDGAINPFSRSPWERLQLSVAGLSDTDEDPTREIKDFPHRGFDRGTPGSAQESEPDDGGEGQQSDVEERNSERRVAAVDCGGHLDVLLRSIHQFLDQGDVAKAARAYGVILQLRPGSRPIDVRQHSLWAIGAEILMREGEEPPSRRRRRQQQQHGEAAHAASDESSPGCTGIRTPARWGSPANINKVKAYFETLIQKHPYDHKFTRSVSALDFQLALLGCEIYNVHAEHMAALARADEDAGGWDGHHLADDVEQPVEFISDDVHGQGAHEHQARLRAHKDRVRTQALAAMRDITKRMDTLMQQLPYYKNNHFLRLRATASLYAADLLVPASQTTSPQRSDAENRRRLERQAAIDALQRLVENGGGLDRTAQAILDGQVEQGEGPPSPSPLYSSLPIRGT</sequence>
<dbReference type="PANTHER" id="PTHR28244">
    <property type="entry name" value="RNA POLYMERASE I-SPECIFIC TRANSCRIPTION INITIATION FACTOR RRN11"/>
    <property type="match status" value="1"/>
</dbReference>
<dbReference type="EMBL" id="PKSG01000311">
    <property type="protein sequence ID" value="POR36658.1"/>
    <property type="molecule type" value="Genomic_DNA"/>
</dbReference>
<evidence type="ECO:0000256" key="1">
    <source>
        <dbReference type="SAM" id="MobiDB-lite"/>
    </source>
</evidence>
<evidence type="ECO:0000313" key="3">
    <source>
        <dbReference type="Proteomes" id="UP000237481"/>
    </source>
</evidence>
<feature type="region of interest" description="Disordered" evidence="1">
    <location>
        <begin position="410"/>
        <end position="433"/>
    </location>
</feature>
<dbReference type="AlphaFoldDB" id="A0A2S4L2I6"/>
<organism evidence="2 3">
    <name type="scientific">Tolypocladium paradoxum</name>
    <dbReference type="NCBI Taxonomy" id="94208"/>
    <lineage>
        <taxon>Eukaryota</taxon>
        <taxon>Fungi</taxon>
        <taxon>Dikarya</taxon>
        <taxon>Ascomycota</taxon>
        <taxon>Pezizomycotina</taxon>
        <taxon>Sordariomycetes</taxon>
        <taxon>Hypocreomycetidae</taxon>
        <taxon>Hypocreales</taxon>
        <taxon>Ophiocordycipitaceae</taxon>
        <taxon>Tolypocladium</taxon>
    </lineage>
</organism>
<dbReference type="GO" id="GO:0017025">
    <property type="term" value="F:TBP-class protein binding"/>
    <property type="evidence" value="ECO:0007669"/>
    <property type="project" value="TreeGrafter"/>
</dbReference>
<accession>A0A2S4L2I6</accession>
<dbReference type="OrthoDB" id="2159786at2759"/>
<dbReference type="STRING" id="94208.A0A2S4L2I6"/>
<proteinExistence type="predicted"/>
<gene>
    <name evidence="2" type="ORF">TPAR_03154</name>
</gene>
<dbReference type="GO" id="GO:0070860">
    <property type="term" value="C:RNA polymerase I core factor complex"/>
    <property type="evidence" value="ECO:0007669"/>
    <property type="project" value="TreeGrafter"/>
</dbReference>
<feature type="region of interest" description="Disordered" evidence="1">
    <location>
        <begin position="1"/>
        <end position="108"/>
    </location>
</feature>
<dbReference type="PANTHER" id="PTHR28244:SF1">
    <property type="entry name" value="RNA POLYMERASE I-SPECIFIC TRANSCRIPTION INITIATION FACTOR RRN11"/>
    <property type="match status" value="1"/>
</dbReference>
<keyword evidence="3" id="KW-1185">Reference proteome</keyword>
<dbReference type="Proteomes" id="UP000237481">
    <property type="component" value="Unassembled WGS sequence"/>
</dbReference>
<feature type="region of interest" description="Disordered" evidence="1">
    <location>
        <begin position="173"/>
        <end position="211"/>
    </location>
</feature>
<dbReference type="GO" id="GO:0001164">
    <property type="term" value="F:RNA polymerase I core promoter sequence-specific DNA binding"/>
    <property type="evidence" value="ECO:0007669"/>
    <property type="project" value="TreeGrafter"/>
</dbReference>
<feature type="compositionally biased region" description="Low complexity" evidence="1">
    <location>
        <begin position="423"/>
        <end position="433"/>
    </location>
</feature>
<dbReference type="GO" id="GO:0042790">
    <property type="term" value="P:nucleolar large rRNA transcription by RNA polymerase I"/>
    <property type="evidence" value="ECO:0007669"/>
    <property type="project" value="TreeGrafter"/>
</dbReference>